<dbReference type="AlphaFoldDB" id="A0A317EH10"/>
<dbReference type="RefSeq" id="WP_109901676.1">
    <property type="nucleotide sequence ID" value="NZ_QGLE01000001.1"/>
</dbReference>
<dbReference type="PANTHER" id="PTHR34703:SF1">
    <property type="entry name" value="ANTIPORTER SUBUNIT MNHG2-RELATED"/>
    <property type="match status" value="1"/>
</dbReference>
<dbReference type="Proteomes" id="UP000245461">
    <property type="component" value="Unassembled WGS sequence"/>
</dbReference>
<protein>
    <submittedName>
        <fullName evidence="2">Sodium:proton antiporter</fullName>
    </submittedName>
</protein>
<gene>
    <name evidence="2" type="ORF">DKG74_00900</name>
</gene>
<dbReference type="InterPro" id="IPR005133">
    <property type="entry name" value="PhaG_MnhG_YufB"/>
</dbReference>
<keyword evidence="3" id="KW-1185">Reference proteome</keyword>
<reference evidence="2 3" key="1">
    <citation type="submission" date="2018-05" db="EMBL/GenBank/DDBJ databases">
        <title>Zavarzinia sp. HR-AS.</title>
        <authorList>
            <person name="Lee Y."/>
            <person name="Jeon C.O."/>
        </authorList>
    </citation>
    <scope>NUCLEOTIDE SEQUENCE [LARGE SCALE GENOMIC DNA]</scope>
    <source>
        <strain evidence="2 3">HR-AS</strain>
    </source>
</reference>
<keyword evidence="1" id="KW-0812">Transmembrane</keyword>
<comment type="caution">
    <text evidence="2">The sequence shown here is derived from an EMBL/GenBank/DDBJ whole genome shotgun (WGS) entry which is preliminary data.</text>
</comment>
<evidence type="ECO:0000313" key="2">
    <source>
        <dbReference type="EMBL" id="PWR25566.1"/>
    </source>
</evidence>
<evidence type="ECO:0000313" key="3">
    <source>
        <dbReference type="Proteomes" id="UP000245461"/>
    </source>
</evidence>
<dbReference type="Pfam" id="PF03334">
    <property type="entry name" value="PhaG_MnhG_YufB"/>
    <property type="match status" value="1"/>
</dbReference>
<keyword evidence="1" id="KW-0472">Membrane</keyword>
<proteinExistence type="predicted"/>
<name>A0A317EH10_9PROT</name>
<keyword evidence="1" id="KW-1133">Transmembrane helix</keyword>
<feature type="transmembrane region" description="Helical" evidence="1">
    <location>
        <begin position="12"/>
        <end position="34"/>
    </location>
</feature>
<dbReference type="GO" id="GO:0015385">
    <property type="term" value="F:sodium:proton antiporter activity"/>
    <property type="evidence" value="ECO:0007669"/>
    <property type="project" value="TreeGrafter"/>
</dbReference>
<accession>A0A317EH10</accession>
<dbReference type="OrthoDB" id="4427992at2"/>
<feature type="transmembrane region" description="Helical" evidence="1">
    <location>
        <begin position="46"/>
        <end position="65"/>
    </location>
</feature>
<dbReference type="PANTHER" id="PTHR34703">
    <property type="entry name" value="ANTIPORTER SUBUNIT MNHG2-RELATED"/>
    <property type="match status" value="1"/>
</dbReference>
<sequence length="117" mass="11925">MTLPDIFDLARLVVGDVLIGIGGLAALVGALGLVRLPDFYTRAHASGVTDTAGAIGILVGLAVLSPDILTAVKLLIVLIVALFASPASCHALARAAFRSGLRPSLHEDRPPPAVPGE</sequence>
<evidence type="ECO:0000256" key="1">
    <source>
        <dbReference type="SAM" id="Phobius"/>
    </source>
</evidence>
<dbReference type="NCBIfam" id="TIGR01300">
    <property type="entry name" value="CPA3_mnhG_phaG"/>
    <property type="match status" value="1"/>
</dbReference>
<organism evidence="2 3">
    <name type="scientific">Zavarzinia aquatilis</name>
    <dbReference type="NCBI Taxonomy" id="2211142"/>
    <lineage>
        <taxon>Bacteria</taxon>
        <taxon>Pseudomonadati</taxon>
        <taxon>Pseudomonadota</taxon>
        <taxon>Alphaproteobacteria</taxon>
        <taxon>Rhodospirillales</taxon>
        <taxon>Zavarziniaceae</taxon>
        <taxon>Zavarzinia</taxon>
    </lineage>
</organism>
<dbReference type="EMBL" id="QGLE01000001">
    <property type="protein sequence ID" value="PWR25566.1"/>
    <property type="molecule type" value="Genomic_DNA"/>
</dbReference>